<dbReference type="OrthoDB" id="271478at2759"/>
<dbReference type="Gene3D" id="1.10.238.10">
    <property type="entry name" value="EF-hand"/>
    <property type="match status" value="1"/>
</dbReference>
<evidence type="ECO:0008006" key="4">
    <source>
        <dbReference type="Google" id="ProtNLM"/>
    </source>
</evidence>
<dbReference type="SUPFAM" id="SSF47473">
    <property type="entry name" value="EF-hand"/>
    <property type="match status" value="1"/>
</dbReference>
<feature type="chain" id="PRO_5004571835" description="EF-hand domain-containing protein" evidence="1">
    <location>
        <begin position="20"/>
        <end position="85"/>
    </location>
</feature>
<evidence type="ECO:0000313" key="2">
    <source>
        <dbReference type="EMBL" id="EPY16880.1"/>
    </source>
</evidence>
<comment type="caution">
    <text evidence="2">The sequence shown here is derived from an EMBL/GenBank/DDBJ whole genome shotgun (WGS) entry which is preliminary data.</text>
</comment>
<sequence>MRLVLQSKLFRLLAELCAAFDTERTGTVRLEELQQTAAQVLGEEKGRQLLAGVQADQDGRIRYTQLIFVLTRPPPQAAQDAAPSK</sequence>
<dbReference type="AlphaFoldDB" id="S9V227"/>
<protein>
    <recommendedName>
        <fullName evidence="4">EF-hand domain-containing protein</fullName>
    </recommendedName>
</protein>
<evidence type="ECO:0000256" key="1">
    <source>
        <dbReference type="SAM" id="SignalP"/>
    </source>
</evidence>
<dbReference type="EMBL" id="ATMH01010827">
    <property type="protein sequence ID" value="EPY16880.1"/>
    <property type="molecule type" value="Genomic_DNA"/>
</dbReference>
<name>S9V227_9TRYP</name>
<feature type="signal peptide" evidence="1">
    <location>
        <begin position="1"/>
        <end position="19"/>
    </location>
</feature>
<reference evidence="2 3" key="1">
    <citation type="journal article" date="2013" name="PLoS ONE">
        <title>Predicting the Proteins of Angomonas deanei, Strigomonas culicis and Their Respective Endosymbionts Reveals New Aspects of the Trypanosomatidae Family.</title>
        <authorList>
            <person name="Motta M.C."/>
            <person name="Martins A.C."/>
            <person name="de Souza S.S."/>
            <person name="Catta-Preta C.M."/>
            <person name="Silva R."/>
            <person name="Klein C.C."/>
            <person name="de Almeida L.G."/>
            <person name="de Lima Cunha O."/>
            <person name="Ciapina L.P."/>
            <person name="Brocchi M."/>
            <person name="Colabardini A.C."/>
            <person name="de Araujo Lima B."/>
            <person name="Machado C.R."/>
            <person name="de Almeida Soares C.M."/>
            <person name="Probst C.M."/>
            <person name="de Menezes C.B."/>
            <person name="Thompson C.E."/>
            <person name="Bartholomeu D.C."/>
            <person name="Gradia D.F."/>
            <person name="Pavoni D.P."/>
            <person name="Grisard E.C."/>
            <person name="Fantinatti-Garboggini F."/>
            <person name="Marchini F.K."/>
            <person name="Rodrigues-Luiz G.F."/>
            <person name="Wagner G."/>
            <person name="Goldman G.H."/>
            <person name="Fietto J.L."/>
            <person name="Elias M.C."/>
            <person name="Goldman M.H."/>
            <person name="Sagot M.F."/>
            <person name="Pereira M."/>
            <person name="Stoco P.H."/>
            <person name="de Mendonca-Neto R.P."/>
            <person name="Teixeira S.M."/>
            <person name="Maciel T.E."/>
            <person name="de Oliveira Mendes T.A."/>
            <person name="Urmenyi T.P."/>
            <person name="de Souza W."/>
            <person name="Schenkman S."/>
            <person name="de Vasconcelos A.T."/>
        </authorList>
    </citation>
    <scope>NUCLEOTIDE SEQUENCE [LARGE SCALE GENOMIC DNA]</scope>
</reference>
<keyword evidence="1" id="KW-0732">Signal</keyword>
<dbReference type="InterPro" id="IPR011992">
    <property type="entry name" value="EF-hand-dom_pair"/>
</dbReference>
<gene>
    <name evidence="2" type="ORF">STCU_10930</name>
</gene>
<proteinExistence type="predicted"/>
<accession>S9V227</accession>
<organism evidence="2 3">
    <name type="scientific">Strigomonas culicis</name>
    <dbReference type="NCBI Taxonomy" id="28005"/>
    <lineage>
        <taxon>Eukaryota</taxon>
        <taxon>Discoba</taxon>
        <taxon>Euglenozoa</taxon>
        <taxon>Kinetoplastea</taxon>
        <taxon>Metakinetoplastina</taxon>
        <taxon>Trypanosomatida</taxon>
        <taxon>Trypanosomatidae</taxon>
        <taxon>Strigomonadinae</taxon>
        <taxon>Strigomonas</taxon>
    </lineage>
</organism>
<dbReference type="Proteomes" id="UP000015354">
    <property type="component" value="Unassembled WGS sequence"/>
</dbReference>
<keyword evidence="3" id="KW-1185">Reference proteome</keyword>
<evidence type="ECO:0000313" key="3">
    <source>
        <dbReference type="Proteomes" id="UP000015354"/>
    </source>
</evidence>